<proteinExistence type="predicted"/>
<keyword evidence="2" id="KW-1185">Reference proteome</keyword>
<protein>
    <submittedName>
        <fullName evidence="1">Uncharacterized protein</fullName>
    </submittedName>
</protein>
<name>A0A8X6YGP2_9ARAC</name>
<organism evidence="1 2">
    <name type="scientific">Trichonephila inaurata madagascariensis</name>
    <dbReference type="NCBI Taxonomy" id="2747483"/>
    <lineage>
        <taxon>Eukaryota</taxon>
        <taxon>Metazoa</taxon>
        <taxon>Ecdysozoa</taxon>
        <taxon>Arthropoda</taxon>
        <taxon>Chelicerata</taxon>
        <taxon>Arachnida</taxon>
        <taxon>Araneae</taxon>
        <taxon>Araneomorphae</taxon>
        <taxon>Entelegynae</taxon>
        <taxon>Araneoidea</taxon>
        <taxon>Nephilidae</taxon>
        <taxon>Trichonephila</taxon>
        <taxon>Trichonephila inaurata</taxon>
    </lineage>
</organism>
<dbReference type="Proteomes" id="UP000886998">
    <property type="component" value="Unassembled WGS sequence"/>
</dbReference>
<accession>A0A8X6YGP2</accession>
<reference evidence="1" key="1">
    <citation type="submission" date="2020-08" db="EMBL/GenBank/DDBJ databases">
        <title>Multicomponent nature underlies the extraordinary mechanical properties of spider dragline silk.</title>
        <authorList>
            <person name="Kono N."/>
            <person name="Nakamura H."/>
            <person name="Mori M."/>
            <person name="Yoshida Y."/>
            <person name="Ohtoshi R."/>
            <person name="Malay A.D."/>
            <person name="Moran D.A.P."/>
            <person name="Tomita M."/>
            <person name="Numata K."/>
            <person name="Arakawa K."/>
        </authorList>
    </citation>
    <scope>NUCLEOTIDE SEQUENCE</scope>
</reference>
<comment type="caution">
    <text evidence="1">The sequence shown here is derived from an EMBL/GenBank/DDBJ whole genome shotgun (WGS) entry which is preliminary data.</text>
</comment>
<evidence type="ECO:0000313" key="2">
    <source>
        <dbReference type="Proteomes" id="UP000886998"/>
    </source>
</evidence>
<dbReference type="EMBL" id="BMAV01019541">
    <property type="protein sequence ID" value="GFY72610.1"/>
    <property type="molecule type" value="Genomic_DNA"/>
</dbReference>
<dbReference type="AlphaFoldDB" id="A0A8X6YGP2"/>
<evidence type="ECO:0000313" key="1">
    <source>
        <dbReference type="EMBL" id="GFY72610.1"/>
    </source>
</evidence>
<gene>
    <name evidence="1" type="ORF">TNIN_438081</name>
</gene>
<sequence>MSQSKPCRQYFPTHSHRIVLYAHVVVLHVDSQLPTHENGTTHGLVPHHRLAPHHAENACGHEWRSKHPAILNQVGNHPDAFTINH</sequence>